<evidence type="ECO:0008006" key="5">
    <source>
        <dbReference type="Google" id="ProtNLM"/>
    </source>
</evidence>
<dbReference type="EMBL" id="BMXP01000002">
    <property type="protein sequence ID" value="GGW81587.1"/>
    <property type="molecule type" value="Genomic_DNA"/>
</dbReference>
<keyword evidence="4" id="KW-1185">Reference proteome</keyword>
<dbReference type="InterPro" id="IPR035965">
    <property type="entry name" value="PAS-like_dom_sf"/>
</dbReference>
<dbReference type="Gene3D" id="3.30.70.270">
    <property type="match status" value="1"/>
</dbReference>
<dbReference type="Gene3D" id="3.30.450.20">
    <property type="entry name" value="PAS domain"/>
    <property type="match status" value="1"/>
</dbReference>
<dbReference type="SMART" id="SM00267">
    <property type="entry name" value="GGDEF"/>
    <property type="match status" value="1"/>
</dbReference>
<dbReference type="Pfam" id="PF00563">
    <property type="entry name" value="EAL"/>
    <property type="match status" value="1"/>
</dbReference>
<dbReference type="PROSITE" id="PS50887">
    <property type="entry name" value="GGDEF"/>
    <property type="match status" value="1"/>
</dbReference>
<evidence type="ECO:0000313" key="3">
    <source>
        <dbReference type="EMBL" id="GGW81587.1"/>
    </source>
</evidence>
<protein>
    <recommendedName>
        <fullName evidence="5">EAL domain-containing protein</fullName>
    </recommendedName>
</protein>
<evidence type="ECO:0000259" key="2">
    <source>
        <dbReference type="PROSITE" id="PS50887"/>
    </source>
</evidence>
<dbReference type="CDD" id="cd01949">
    <property type="entry name" value="GGDEF"/>
    <property type="match status" value="1"/>
</dbReference>
<dbReference type="AlphaFoldDB" id="A0A918JIC9"/>
<dbReference type="Gene3D" id="3.20.20.450">
    <property type="entry name" value="EAL domain"/>
    <property type="match status" value="1"/>
</dbReference>
<gene>
    <name evidence="3" type="ORF">GCM10007391_13500</name>
</gene>
<dbReference type="InterPro" id="IPR035919">
    <property type="entry name" value="EAL_sf"/>
</dbReference>
<comment type="caution">
    <text evidence="3">The sequence shown here is derived from an EMBL/GenBank/DDBJ whole genome shotgun (WGS) entry which is preliminary data.</text>
</comment>
<dbReference type="CDD" id="cd01948">
    <property type="entry name" value="EAL"/>
    <property type="match status" value="1"/>
</dbReference>
<dbReference type="InterPro" id="IPR001633">
    <property type="entry name" value="EAL_dom"/>
</dbReference>
<dbReference type="PANTHER" id="PTHR44757:SF2">
    <property type="entry name" value="BIOFILM ARCHITECTURE MAINTENANCE PROTEIN MBAA"/>
    <property type="match status" value="1"/>
</dbReference>
<dbReference type="SUPFAM" id="SSF55073">
    <property type="entry name" value="Nucleotide cyclase"/>
    <property type="match status" value="1"/>
</dbReference>
<evidence type="ECO:0000259" key="1">
    <source>
        <dbReference type="PROSITE" id="PS50883"/>
    </source>
</evidence>
<dbReference type="InterPro" id="IPR043128">
    <property type="entry name" value="Rev_trsase/Diguanyl_cyclase"/>
</dbReference>
<dbReference type="PANTHER" id="PTHR44757">
    <property type="entry name" value="DIGUANYLATE CYCLASE DGCP"/>
    <property type="match status" value="1"/>
</dbReference>
<sequence>MYTSLIQALGIINCTIVKRHGNNNFELLYGTNDWAYALLPHARDDTHFTIDDHSPYLQDFLIDAEHFWQIGNDGQIQSGIWSEKTASSLLRLEAIAAVTKGECFLVINNLEQQYARQQKTLQSARELLITNDKMLAEQEYLQERLETILRQADNLTALQAPLNKVIEHAEFGIIIADADMQIVQQNPRALALFELSEQQAPPSPLSITMRLFNEQCPSVERILSTHSEWRGELFWHMSEYVNKWLDLSLQAVVDAQGALVNWIFILNDVTRLKYLQQRNEQLGMYDIVTDLPNRHLLLQNTESAVSDQHPFYFLYLDIKWFKRVNDRYGHAVGDTLLIELVERIQPLLGDENLLARMGGDEFAILLHDTTSAKECDAFCQRLIQTVEQPFYTPDKQQLRVGLNIGVAHYPSDATDCEQLVRFADMAVYSAKRQLDSHAAFYSKSLKDITMKRIAMEEALRKAIKAREFELFLQPIIDMRSGGIVKAEALIRWRDKSNKLISPDEFIPIAELCGLIIPIGHWVIEQAGNMLKLLHSYNDQLTLSVNLSPKQLNDEHLLDAFTATINKTGIDASKVELEITEGVLIDNFERVERHIRQLRKLGIRISIDDFGTGYSSLRYLQRLSVDTVKIDRSFVHDLSDNENDKAIVLAVIAIAKSLGLEVIAEGVETKAQRHFLMDNACFIAQGYLFGRPVPVDDFCQLLSCE</sequence>
<feature type="domain" description="GGDEF" evidence="2">
    <location>
        <begin position="309"/>
        <end position="443"/>
    </location>
</feature>
<dbReference type="InterPro" id="IPR052155">
    <property type="entry name" value="Biofilm_reg_signaling"/>
</dbReference>
<dbReference type="RefSeq" id="WP_189404632.1">
    <property type="nucleotide sequence ID" value="NZ_BMXP01000002.1"/>
</dbReference>
<accession>A0A918JIC9</accession>
<dbReference type="Pfam" id="PF00990">
    <property type="entry name" value="GGDEF"/>
    <property type="match status" value="1"/>
</dbReference>
<dbReference type="InterPro" id="IPR029787">
    <property type="entry name" value="Nucleotide_cyclase"/>
</dbReference>
<reference evidence="3" key="2">
    <citation type="submission" date="2020-09" db="EMBL/GenBank/DDBJ databases">
        <authorList>
            <person name="Sun Q."/>
            <person name="Kim S."/>
        </authorList>
    </citation>
    <scope>NUCLEOTIDE SEQUENCE</scope>
    <source>
        <strain evidence="3">KCTC 22164</strain>
    </source>
</reference>
<reference evidence="3" key="1">
    <citation type="journal article" date="2014" name="Int. J. Syst. Evol. Microbiol.">
        <title>Complete genome sequence of Corynebacterium casei LMG S-19264T (=DSM 44701T), isolated from a smear-ripened cheese.</title>
        <authorList>
            <consortium name="US DOE Joint Genome Institute (JGI-PGF)"/>
            <person name="Walter F."/>
            <person name="Albersmeier A."/>
            <person name="Kalinowski J."/>
            <person name="Ruckert C."/>
        </authorList>
    </citation>
    <scope>NUCLEOTIDE SEQUENCE</scope>
    <source>
        <strain evidence="3">KCTC 22164</strain>
    </source>
</reference>
<feature type="domain" description="EAL" evidence="1">
    <location>
        <begin position="452"/>
        <end position="704"/>
    </location>
</feature>
<dbReference type="PROSITE" id="PS50883">
    <property type="entry name" value="EAL"/>
    <property type="match status" value="1"/>
</dbReference>
<dbReference type="InterPro" id="IPR000160">
    <property type="entry name" value="GGDEF_dom"/>
</dbReference>
<dbReference type="NCBIfam" id="TIGR00254">
    <property type="entry name" value="GGDEF"/>
    <property type="match status" value="1"/>
</dbReference>
<dbReference type="SUPFAM" id="SSF55785">
    <property type="entry name" value="PYP-like sensor domain (PAS domain)"/>
    <property type="match status" value="1"/>
</dbReference>
<dbReference type="SMART" id="SM00052">
    <property type="entry name" value="EAL"/>
    <property type="match status" value="1"/>
</dbReference>
<dbReference type="Proteomes" id="UP000631300">
    <property type="component" value="Unassembled WGS sequence"/>
</dbReference>
<dbReference type="Pfam" id="PF13188">
    <property type="entry name" value="PAS_8"/>
    <property type="match status" value="1"/>
</dbReference>
<dbReference type="SUPFAM" id="SSF141868">
    <property type="entry name" value="EAL domain-like"/>
    <property type="match status" value="1"/>
</dbReference>
<proteinExistence type="predicted"/>
<name>A0A918JIC9_9ALTE</name>
<evidence type="ECO:0000313" key="4">
    <source>
        <dbReference type="Proteomes" id="UP000631300"/>
    </source>
</evidence>
<dbReference type="InterPro" id="IPR000014">
    <property type="entry name" value="PAS"/>
</dbReference>
<organism evidence="3 4">
    <name type="scientific">Alteromonas halophila</name>
    <dbReference type="NCBI Taxonomy" id="516698"/>
    <lineage>
        <taxon>Bacteria</taxon>
        <taxon>Pseudomonadati</taxon>
        <taxon>Pseudomonadota</taxon>
        <taxon>Gammaproteobacteria</taxon>
        <taxon>Alteromonadales</taxon>
        <taxon>Alteromonadaceae</taxon>
        <taxon>Alteromonas/Salinimonas group</taxon>
        <taxon>Alteromonas</taxon>
    </lineage>
</organism>